<dbReference type="Proteomes" id="UP000077202">
    <property type="component" value="Unassembled WGS sequence"/>
</dbReference>
<gene>
    <name evidence="1" type="ORF">AXG93_773s1670</name>
</gene>
<reference evidence="1" key="1">
    <citation type="submission" date="2016-03" db="EMBL/GenBank/DDBJ databases">
        <title>Mechanisms controlling the formation of the plant cell surface in tip-growing cells are functionally conserved among land plants.</title>
        <authorList>
            <person name="Honkanen S."/>
            <person name="Jones V.A."/>
            <person name="Morieri G."/>
            <person name="Champion C."/>
            <person name="Hetherington A.J."/>
            <person name="Kelly S."/>
            <person name="Saint-Marcoux D."/>
            <person name="Proust H."/>
            <person name="Prescott H."/>
            <person name="Dolan L."/>
        </authorList>
    </citation>
    <scope>NUCLEOTIDE SEQUENCE [LARGE SCALE GENOMIC DNA]</scope>
    <source>
        <tissue evidence="1">Whole gametophyte</tissue>
    </source>
</reference>
<proteinExistence type="predicted"/>
<sequence length="128" mass="14479">MVRKKLKEGNHCGCNGESSASGFSAAAGPEKRLHDSDASRWTVAWLRAVRCSPTLAHRRLSMQSRRSRVYPTTFDGCVKFCTVYKFHGEAVDDRNNLKSPEKELEPSIGAVVHHDWVVKGRDHPKIFW</sequence>
<evidence type="ECO:0000313" key="2">
    <source>
        <dbReference type="Proteomes" id="UP000077202"/>
    </source>
</evidence>
<organism evidence="1 2">
    <name type="scientific">Marchantia polymorpha subsp. ruderalis</name>
    <dbReference type="NCBI Taxonomy" id="1480154"/>
    <lineage>
        <taxon>Eukaryota</taxon>
        <taxon>Viridiplantae</taxon>
        <taxon>Streptophyta</taxon>
        <taxon>Embryophyta</taxon>
        <taxon>Marchantiophyta</taxon>
        <taxon>Marchantiopsida</taxon>
        <taxon>Marchantiidae</taxon>
        <taxon>Marchantiales</taxon>
        <taxon>Marchantiaceae</taxon>
        <taxon>Marchantia</taxon>
    </lineage>
</organism>
<protein>
    <submittedName>
        <fullName evidence="1">Uncharacterized protein</fullName>
    </submittedName>
</protein>
<name>A0A176WA13_MARPO</name>
<comment type="caution">
    <text evidence="1">The sequence shown here is derived from an EMBL/GenBank/DDBJ whole genome shotgun (WGS) entry which is preliminary data.</text>
</comment>
<evidence type="ECO:0000313" key="1">
    <source>
        <dbReference type="EMBL" id="OAE29927.1"/>
    </source>
</evidence>
<accession>A0A176WA13</accession>
<keyword evidence="2" id="KW-1185">Reference proteome</keyword>
<dbReference type="AlphaFoldDB" id="A0A176WA13"/>
<dbReference type="EMBL" id="LVLJ01001380">
    <property type="protein sequence ID" value="OAE29927.1"/>
    <property type="molecule type" value="Genomic_DNA"/>
</dbReference>